<sequence>MEPGGERRLPHRRIPNTAHPCCCPQCLLIHLRTTIGLSAVSVLFPELCQEDDKSYGNSGRGGR</sequence>
<comment type="caution">
    <text evidence="1">The sequence shown here is derived from an EMBL/GenBank/DDBJ whole genome shotgun (WGS) entry which is preliminary data.</text>
</comment>
<evidence type="ECO:0000313" key="2">
    <source>
        <dbReference type="Proteomes" id="UP001374579"/>
    </source>
</evidence>
<dbReference type="AlphaFoldDB" id="A0AAN9GHI7"/>
<reference evidence="1 2" key="1">
    <citation type="submission" date="2024-02" db="EMBL/GenBank/DDBJ databases">
        <title>Chromosome-scale genome assembly of the rough periwinkle Littorina saxatilis.</title>
        <authorList>
            <person name="De Jode A."/>
            <person name="Faria R."/>
            <person name="Formenti G."/>
            <person name="Sims Y."/>
            <person name="Smith T.P."/>
            <person name="Tracey A."/>
            <person name="Wood J.M.D."/>
            <person name="Zagrodzka Z.B."/>
            <person name="Johannesson K."/>
            <person name="Butlin R.K."/>
            <person name="Leder E.H."/>
        </authorList>
    </citation>
    <scope>NUCLEOTIDE SEQUENCE [LARGE SCALE GENOMIC DNA]</scope>
    <source>
        <strain evidence="1">Snail1</strain>
        <tissue evidence="1">Muscle</tissue>
    </source>
</reference>
<protein>
    <submittedName>
        <fullName evidence="1">Uncharacterized protein</fullName>
    </submittedName>
</protein>
<organism evidence="1 2">
    <name type="scientific">Littorina saxatilis</name>
    <dbReference type="NCBI Taxonomy" id="31220"/>
    <lineage>
        <taxon>Eukaryota</taxon>
        <taxon>Metazoa</taxon>
        <taxon>Spiralia</taxon>
        <taxon>Lophotrochozoa</taxon>
        <taxon>Mollusca</taxon>
        <taxon>Gastropoda</taxon>
        <taxon>Caenogastropoda</taxon>
        <taxon>Littorinimorpha</taxon>
        <taxon>Littorinoidea</taxon>
        <taxon>Littorinidae</taxon>
        <taxon>Littorina</taxon>
    </lineage>
</organism>
<gene>
    <name evidence="1" type="ORF">V1264_014981</name>
</gene>
<name>A0AAN9GHI7_9CAEN</name>
<proteinExistence type="predicted"/>
<dbReference type="Proteomes" id="UP001374579">
    <property type="component" value="Unassembled WGS sequence"/>
</dbReference>
<keyword evidence="2" id="KW-1185">Reference proteome</keyword>
<accession>A0AAN9GHI7</accession>
<dbReference type="EMBL" id="JBAMIC010000004">
    <property type="protein sequence ID" value="KAK7106985.1"/>
    <property type="molecule type" value="Genomic_DNA"/>
</dbReference>
<evidence type="ECO:0000313" key="1">
    <source>
        <dbReference type="EMBL" id="KAK7106985.1"/>
    </source>
</evidence>